<organism evidence="2 3">
    <name type="scientific">Streptomyces ovatisporus</name>
    <dbReference type="NCBI Taxonomy" id="1128682"/>
    <lineage>
        <taxon>Bacteria</taxon>
        <taxon>Bacillati</taxon>
        <taxon>Actinomycetota</taxon>
        <taxon>Actinomycetes</taxon>
        <taxon>Kitasatosporales</taxon>
        <taxon>Streptomycetaceae</taxon>
        <taxon>Streptomyces</taxon>
    </lineage>
</organism>
<proteinExistence type="predicted"/>
<evidence type="ECO:0000313" key="2">
    <source>
        <dbReference type="EMBL" id="MFC4493688.1"/>
    </source>
</evidence>
<comment type="caution">
    <text evidence="2">The sequence shown here is derived from an EMBL/GenBank/DDBJ whole genome shotgun (WGS) entry which is preliminary data.</text>
</comment>
<dbReference type="RefSeq" id="WP_386443385.1">
    <property type="nucleotide sequence ID" value="NZ_JBHSFH010000004.1"/>
</dbReference>
<keyword evidence="3" id="KW-1185">Reference proteome</keyword>
<dbReference type="Gene3D" id="2.40.10.120">
    <property type="match status" value="1"/>
</dbReference>
<evidence type="ECO:0000313" key="3">
    <source>
        <dbReference type="Proteomes" id="UP001595997"/>
    </source>
</evidence>
<sequence>MDEGYDARYESGHGVFWGSGFFIAPGWVLTSAHVVGKGRGAVWRGEHVIGITTESGATFTGLLACGLPRPHDAERPPSPWGDPDLALVRVPDAEEVNCLWLSDRSQVASDQVELHGYSSAFGGGAEVYVHGAGAATGGPGGPLMLQGSYLPAGCSGGPVVDRNRGSVIGVNKGRAKGRGESAALATAVTELRRFCDDGPDAAGVWSQVLRAHDRHHLQRYLSPGWSWPREQFDLEAQRTKPGYSSGFTAYDRAELYGRFAELPPPLSTGQVLEMVNEARREVLRESYRLDVHAPRSWREGAGLLYSPRDGRADGGDTGRDLEREAVLLYAAKVCAALSGAGTGARAATGEIRAVPPVQREAPSGKCAEAEPDAVGELKAWVKNAAVTLRNDIIRQRVPDIVDGLATAAATTHPSGAVRSVHADVLVEIDPDFYGTHAWRIKLIDAEGQITPVRNSEIGVPRAKLEGDIRAALADALDRGDIGEHLAALDFMLPRALFDEPVETWRAREADPGEGFSEHSLPLGHRRTVAVRDLQRRCKVTPEWRSRWSGIAQGPLSAIPLCSDVPEAGHESAAPETDMAAYGRLRAAERHAVPVHCARAGSGRGAAALGVALAAGHPAALWRRCDERHDDCEEFYSGAADLLRAVGAADGPDGLRELVLNLRNRMVDPGGTDTAAAWAEQLILLYDPPDGPQLSDHPLRAPQLRP</sequence>
<reference evidence="3" key="1">
    <citation type="journal article" date="2019" name="Int. J. Syst. Evol. Microbiol.">
        <title>The Global Catalogue of Microorganisms (GCM) 10K type strain sequencing project: providing services to taxonomists for standard genome sequencing and annotation.</title>
        <authorList>
            <consortium name="The Broad Institute Genomics Platform"/>
            <consortium name="The Broad Institute Genome Sequencing Center for Infectious Disease"/>
            <person name="Wu L."/>
            <person name="Ma J."/>
        </authorList>
    </citation>
    <scope>NUCLEOTIDE SEQUENCE [LARGE SCALE GENOMIC DNA]</scope>
    <source>
        <strain evidence="3">CGMCC 4.7357</strain>
    </source>
</reference>
<dbReference type="Pfam" id="PF13365">
    <property type="entry name" value="Trypsin_2"/>
    <property type="match status" value="1"/>
</dbReference>
<dbReference type="Pfam" id="PF20028">
    <property type="entry name" value="VMAP-C"/>
    <property type="match status" value="1"/>
</dbReference>
<accession>A0ABV9A198</accession>
<feature type="domain" description="vWA-MoxR associated protein C-terminal" evidence="1">
    <location>
        <begin position="436"/>
        <end position="688"/>
    </location>
</feature>
<dbReference type="InterPro" id="IPR045450">
    <property type="entry name" value="VMAP_C"/>
</dbReference>
<dbReference type="EMBL" id="JBHSFH010000004">
    <property type="protein sequence ID" value="MFC4493688.1"/>
    <property type="molecule type" value="Genomic_DNA"/>
</dbReference>
<name>A0ABV9A198_9ACTN</name>
<dbReference type="SUPFAM" id="SSF50494">
    <property type="entry name" value="Trypsin-like serine proteases"/>
    <property type="match status" value="1"/>
</dbReference>
<gene>
    <name evidence="2" type="ORF">ACFPA8_06005</name>
</gene>
<evidence type="ECO:0000259" key="1">
    <source>
        <dbReference type="Pfam" id="PF20028"/>
    </source>
</evidence>
<dbReference type="Proteomes" id="UP001595997">
    <property type="component" value="Unassembled WGS sequence"/>
</dbReference>
<dbReference type="InterPro" id="IPR009003">
    <property type="entry name" value="Peptidase_S1_PA"/>
</dbReference>
<protein>
    <submittedName>
        <fullName evidence="2">Trypsin-like peptidase domain-containing protein</fullName>
    </submittedName>
</protein>